<evidence type="ECO:0000256" key="6">
    <source>
        <dbReference type="ARBA" id="ARBA00022801"/>
    </source>
</evidence>
<dbReference type="SUPFAM" id="SSF56300">
    <property type="entry name" value="Metallo-dependent phosphatases"/>
    <property type="match status" value="1"/>
</dbReference>
<keyword evidence="6 10" id="KW-0378">Hydrolase</keyword>
<evidence type="ECO:0000256" key="5">
    <source>
        <dbReference type="ARBA" id="ARBA00022723"/>
    </source>
</evidence>
<feature type="binding site" evidence="10">
    <location>
        <position position="197"/>
    </location>
    <ligand>
        <name>substrate</name>
    </ligand>
</feature>
<keyword evidence="13" id="KW-1185">Reference proteome</keyword>
<keyword evidence="7 10" id="KW-0443">Lipid metabolism</keyword>
<dbReference type="GO" id="GO:0009245">
    <property type="term" value="P:lipid A biosynthetic process"/>
    <property type="evidence" value="ECO:0007669"/>
    <property type="project" value="UniProtKB-UniRule"/>
</dbReference>
<comment type="similarity">
    <text evidence="10">Belongs to the LpxH family.</text>
</comment>
<dbReference type="InterPro" id="IPR004843">
    <property type="entry name" value="Calcineurin-like_PHP"/>
</dbReference>
<comment type="subcellular location">
    <subcellularLocation>
        <location evidence="10">Cell inner membrane</location>
        <topology evidence="10">Peripheral membrane protein</topology>
        <orientation evidence="10">Cytoplasmic side</orientation>
    </subcellularLocation>
</comment>
<dbReference type="Gene3D" id="3.60.21.10">
    <property type="match status" value="1"/>
</dbReference>
<dbReference type="PANTHER" id="PTHR34990:SF1">
    <property type="entry name" value="UDP-2,3-DIACYLGLUCOSAMINE HYDROLASE"/>
    <property type="match status" value="1"/>
</dbReference>
<feature type="binding site" evidence="10">
    <location>
        <position position="12"/>
    </location>
    <ligand>
        <name>Mn(2+)</name>
        <dbReference type="ChEBI" id="CHEBI:29035"/>
        <label>1</label>
    </ligand>
</feature>
<sequence>MRRETLFVSDLHLSTARPDTARRFLRFLDAQASQAERLYILGDLFDAYLGDDDDSQPNRAVKAGLRRLVDGGTEVFFQHGNRDFLLGQRFAEETGVRLLGDYAVIDLYGTPTLLTHGDLLCTDDVQYQTARARIRTDAWKQDALGKPLWLRRLYARWYRIKSGLDKSGKTYEIMDVNGDAVAEALRGAGVARLIHGHTHRPQVHDMNIEGKSGQRFVLPEWNGEEWALCFDAAGYRRERIA</sequence>
<keyword evidence="4 10" id="KW-0441">Lipid A biosynthesis</keyword>
<feature type="domain" description="Calcineurin-like phosphoesterase" evidence="11">
    <location>
        <begin position="6"/>
        <end position="201"/>
    </location>
</feature>
<evidence type="ECO:0000256" key="10">
    <source>
        <dbReference type="HAMAP-Rule" id="MF_00575"/>
    </source>
</evidence>
<feature type="binding site" evidence="10">
    <location>
        <position position="43"/>
    </location>
    <ligand>
        <name>Mn(2+)</name>
        <dbReference type="ChEBI" id="CHEBI:29035"/>
        <label>1</label>
    </ligand>
</feature>
<evidence type="ECO:0000256" key="1">
    <source>
        <dbReference type="ARBA" id="ARBA00022475"/>
    </source>
</evidence>
<feature type="binding site" evidence="10">
    <location>
        <position position="166"/>
    </location>
    <ligand>
        <name>substrate</name>
    </ligand>
</feature>
<feature type="binding site" evidence="10">
    <location>
        <position position="199"/>
    </location>
    <ligand>
        <name>Mn(2+)</name>
        <dbReference type="ChEBI" id="CHEBI:29035"/>
        <label>1</label>
    </ligand>
</feature>
<dbReference type="NCBIfam" id="TIGR01854">
    <property type="entry name" value="lipid_A_lpxH"/>
    <property type="match status" value="1"/>
</dbReference>
<dbReference type="PANTHER" id="PTHR34990">
    <property type="entry name" value="UDP-2,3-DIACYLGLUCOSAMINE HYDROLASE-RELATED"/>
    <property type="match status" value="1"/>
</dbReference>
<feature type="binding site" evidence="10">
    <location>
        <position position="169"/>
    </location>
    <ligand>
        <name>substrate</name>
    </ligand>
</feature>
<keyword evidence="9 10" id="KW-0464">Manganese</keyword>
<feature type="binding site" evidence="10">
    <location>
        <position position="162"/>
    </location>
    <ligand>
        <name>substrate</name>
    </ligand>
</feature>
<dbReference type="UniPathway" id="UPA00359">
    <property type="reaction ID" value="UER00480"/>
</dbReference>
<dbReference type="GO" id="GO:0005737">
    <property type="term" value="C:cytoplasm"/>
    <property type="evidence" value="ECO:0007669"/>
    <property type="project" value="InterPro"/>
</dbReference>
<keyword evidence="8 10" id="KW-0472">Membrane</keyword>
<feature type="binding site" evidence="10">
    <location>
        <position position="116"/>
    </location>
    <ligand>
        <name>Mn(2+)</name>
        <dbReference type="ChEBI" id="CHEBI:29035"/>
        <label>2</label>
    </ligand>
</feature>
<comment type="function">
    <text evidence="10">Hydrolyzes the pyrophosphate bond of UDP-2,3-diacylglucosamine to yield 2,3-diacylglucosamine 1-phosphate (lipid X) and UMP by catalyzing the attack of water at the alpha-P atom. Involved in the biosynthesis of lipid A, a phosphorylated glycolipid that anchors the lipopolysaccharide to the outer membrane of the cell.</text>
</comment>
<evidence type="ECO:0000256" key="4">
    <source>
        <dbReference type="ARBA" id="ARBA00022556"/>
    </source>
</evidence>
<dbReference type="Proteomes" id="UP000192923">
    <property type="component" value="Unassembled WGS sequence"/>
</dbReference>
<dbReference type="InterPro" id="IPR043461">
    <property type="entry name" value="LpxH-like"/>
</dbReference>
<dbReference type="InterPro" id="IPR010138">
    <property type="entry name" value="UDP-diacylglucosamine_Hdrlase"/>
</dbReference>
<keyword evidence="3 10" id="KW-0997">Cell inner membrane</keyword>
<feature type="binding site" evidence="10">
    <location>
        <position position="197"/>
    </location>
    <ligand>
        <name>Mn(2+)</name>
        <dbReference type="ChEBI" id="CHEBI:29035"/>
        <label>2</label>
    </ligand>
</feature>
<dbReference type="STRING" id="1760988.SAMN02949497_1812"/>
<dbReference type="Pfam" id="PF00149">
    <property type="entry name" value="Metallophos"/>
    <property type="match status" value="1"/>
</dbReference>
<dbReference type="RefSeq" id="WP_085211928.1">
    <property type="nucleotide sequence ID" value="NZ_FXAM01000001.1"/>
</dbReference>
<protein>
    <recommendedName>
        <fullName evidence="10">UDP-2,3-diacylglucosamine hydrolase</fullName>
        <ecNumber evidence="10">3.6.1.54</ecNumber>
    </recommendedName>
    <alternativeName>
        <fullName evidence="10">UDP-2,3-diacylglucosamine diphosphatase</fullName>
    </alternativeName>
</protein>
<keyword evidence="1 10" id="KW-1003">Cell membrane</keyword>
<organism evidence="12 13">
    <name type="scientific">Methylomagnum ishizawai</name>
    <dbReference type="NCBI Taxonomy" id="1760988"/>
    <lineage>
        <taxon>Bacteria</taxon>
        <taxon>Pseudomonadati</taxon>
        <taxon>Pseudomonadota</taxon>
        <taxon>Gammaproteobacteria</taxon>
        <taxon>Methylococcales</taxon>
        <taxon>Methylococcaceae</taxon>
        <taxon>Methylomagnum</taxon>
    </lineage>
</organism>
<dbReference type="EC" id="3.6.1.54" evidence="10"/>
<proteinExistence type="inferred from homology"/>
<dbReference type="NCBIfam" id="NF003743">
    <property type="entry name" value="PRK05340.1"/>
    <property type="match status" value="1"/>
</dbReference>
<comment type="catalytic activity">
    <reaction evidence="10">
        <text>UDP-2-N,3-O-bis[(3R)-3-hydroxytetradecanoyl]-alpha-D-glucosamine + H2O = 2-N,3-O-bis[(3R)-3-hydroxytetradecanoyl]-alpha-D-glucosaminyl 1-phosphate + UMP + 2 H(+)</text>
        <dbReference type="Rhea" id="RHEA:25213"/>
        <dbReference type="ChEBI" id="CHEBI:15377"/>
        <dbReference type="ChEBI" id="CHEBI:15378"/>
        <dbReference type="ChEBI" id="CHEBI:57865"/>
        <dbReference type="ChEBI" id="CHEBI:57957"/>
        <dbReference type="ChEBI" id="CHEBI:78847"/>
        <dbReference type="EC" id="3.6.1.54"/>
    </reaction>
</comment>
<dbReference type="GO" id="GO:0019897">
    <property type="term" value="C:extrinsic component of plasma membrane"/>
    <property type="evidence" value="ECO:0007669"/>
    <property type="project" value="UniProtKB-UniRule"/>
</dbReference>
<evidence type="ECO:0000256" key="7">
    <source>
        <dbReference type="ARBA" id="ARBA00023098"/>
    </source>
</evidence>
<evidence type="ECO:0000256" key="9">
    <source>
        <dbReference type="ARBA" id="ARBA00023211"/>
    </source>
</evidence>
<dbReference type="CDD" id="cd07398">
    <property type="entry name" value="MPP_YbbF-LpxH"/>
    <property type="match status" value="1"/>
</dbReference>
<evidence type="ECO:0000256" key="2">
    <source>
        <dbReference type="ARBA" id="ARBA00022516"/>
    </source>
</evidence>
<comment type="pathway">
    <text evidence="10">Glycolipid biosynthesis; lipid IV(A) biosynthesis; lipid IV(A) from (3R)-3-hydroxytetradecanoyl-[acyl-carrier-protein] and UDP-N-acetyl-alpha-D-glucosamine: step 4/6.</text>
</comment>
<keyword evidence="5 10" id="KW-0479">Metal-binding</keyword>
<feature type="binding site" evidence="10">
    <location>
        <position position="10"/>
    </location>
    <ligand>
        <name>Mn(2+)</name>
        <dbReference type="ChEBI" id="CHEBI:29035"/>
        <label>1</label>
    </ligand>
</feature>
<dbReference type="OrthoDB" id="9783283at2"/>
<evidence type="ECO:0000256" key="3">
    <source>
        <dbReference type="ARBA" id="ARBA00022519"/>
    </source>
</evidence>
<gene>
    <name evidence="10" type="primary">lpxH</name>
    <name evidence="12" type="ORF">SAMN02949497_1812</name>
</gene>
<feature type="binding site" evidence="10">
    <location>
        <position position="81"/>
    </location>
    <ligand>
        <name>Mn(2+)</name>
        <dbReference type="ChEBI" id="CHEBI:29035"/>
        <label>2</label>
    </ligand>
</feature>
<reference evidence="12 13" key="1">
    <citation type="submission" date="2016-12" db="EMBL/GenBank/DDBJ databases">
        <authorList>
            <person name="Song W.-J."/>
            <person name="Kurnit D.M."/>
        </authorList>
    </citation>
    <scope>NUCLEOTIDE SEQUENCE [LARGE SCALE GENOMIC DNA]</scope>
    <source>
        <strain evidence="12 13">175</strain>
    </source>
</reference>
<dbReference type="GO" id="GO:0030145">
    <property type="term" value="F:manganese ion binding"/>
    <property type="evidence" value="ECO:0007669"/>
    <property type="project" value="UniProtKB-UniRule"/>
</dbReference>
<dbReference type="AlphaFoldDB" id="A0A1Y6D282"/>
<keyword evidence="2 10" id="KW-0444">Lipid biosynthesis</keyword>
<dbReference type="EMBL" id="FXAM01000001">
    <property type="protein sequence ID" value="SMF94494.1"/>
    <property type="molecule type" value="Genomic_DNA"/>
</dbReference>
<evidence type="ECO:0000313" key="13">
    <source>
        <dbReference type="Proteomes" id="UP000192923"/>
    </source>
</evidence>
<dbReference type="GO" id="GO:0008758">
    <property type="term" value="F:UDP-2,3-diacylglucosamine hydrolase activity"/>
    <property type="evidence" value="ECO:0007669"/>
    <property type="project" value="UniProtKB-UniRule"/>
</dbReference>
<feature type="binding site" evidence="10">
    <location>
        <position position="43"/>
    </location>
    <ligand>
        <name>Mn(2+)</name>
        <dbReference type="ChEBI" id="CHEBI:29035"/>
        <label>2</label>
    </ligand>
</feature>
<accession>A0A1Y6D282</accession>
<evidence type="ECO:0000256" key="8">
    <source>
        <dbReference type="ARBA" id="ARBA00023136"/>
    </source>
</evidence>
<evidence type="ECO:0000313" key="12">
    <source>
        <dbReference type="EMBL" id="SMF94494.1"/>
    </source>
</evidence>
<feature type="binding site" evidence="10">
    <location>
        <begin position="81"/>
        <end position="82"/>
    </location>
    <ligand>
        <name>substrate</name>
    </ligand>
</feature>
<comment type="cofactor">
    <cofactor evidence="10">
        <name>Mn(2+)</name>
        <dbReference type="ChEBI" id="CHEBI:29035"/>
    </cofactor>
    <text evidence="10">Binds 2 Mn(2+) ions per subunit in a binuclear metal center.</text>
</comment>
<dbReference type="HAMAP" id="MF_00575">
    <property type="entry name" value="LpxH"/>
    <property type="match status" value="1"/>
</dbReference>
<feature type="binding site" evidence="10">
    <location>
        <position position="124"/>
    </location>
    <ligand>
        <name>substrate</name>
    </ligand>
</feature>
<dbReference type="InterPro" id="IPR029052">
    <property type="entry name" value="Metallo-depent_PP-like"/>
</dbReference>
<name>A0A1Y6D282_9GAMM</name>
<evidence type="ECO:0000259" key="11">
    <source>
        <dbReference type="Pfam" id="PF00149"/>
    </source>
</evidence>